<dbReference type="InterPro" id="IPR014710">
    <property type="entry name" value="RmlC-like_jellyroll"/>
</dbReference>
<dbReference type="PANTHER" id="PTHR13903:SF8">
    <property type="entry name" value="PIRIN"/>
    <property type="match status" value="1"/>
</dbReference>
<feature type="region of interest" description="Disordered" evidence="4">
    <location>
        <begin position="251"/>
        <end position="286"/>
    </location>
</feature>
<dbReference type="Proteomes" id="UP000242444">
    <property type="component" value="Unassembled WGS sequence"/>
</dbReference>
<dbReference type="EMBL" id="NKYE01000006">
    <property type="protein sequence ID" value="OZM73147.1"/>
    <property type="molecule type" value="Genomic_DNA"/>
</dbReference>
<feature type="binding site" evidence="2">
    <location>
        <position position="42"/>
    </location>
    <ligand>
        <name>Fe cation</name>
        <dbReference type="ChEBI" id="CHEBI:24875"/>
    </ligand>
</feature>
<dbReference type="Gene3D" id="2.60.120.10">
    <property type="entry name" value="Jelly Rolls"/>
    <property type="match status" value="2"/>
</dbReference>
<dbReference type="PANTHER" id="PTHR13903">
    <property type="entry name" value="PIRIN-RELATED"/>
    <property type="match status" value="1"/>
</dbReference>
<accession>A0A263D6D5</accession>
<dbReference type="PIRSF" id="PIRSF006232">
    <property type="entry name" value="Pirin"/>
    <property type="match status" value="1"/>
</dbReference>
<dbReference type="InterPro" id="IPR003829">
    <property type="entry name" value="Pirin_N_dom"/>
</dbReference>
<evidence type="ECO:0000313" key="7">
    <source>
        <dbReference type="EMBL" id="OZM73147.1"/>
    </source>
</evidence>
<evidence type="ECO:0000256" key="2">
    <source>
        <dbReference type="PIRSR" id="PIRSR006232-1"/>
    </source>
</evidence>
<comment type="caution">
    <text evidence="7">The sequence shown here is derived from an EMBL/GenBank/DDBJ whole genome shotgun (WGS) entry which is preliminary data.</text>
</comment>
<dbReference type="InParanoid" id="A0A263D6D5"/>
<feature type="domain" description="Pirin N-terminal" evidence="5">
    <location>
        <begin position="3"/>
        <end position="103"/>
    </location>
</feature>
<evidence type="ECO:0000259" key="6">
    <source>
        <dbReference type="Pfam" id="PF05726"/>
    </source>
</evidence>
<dbReference type="Pfam" id="PF02678">
    <property type="entry name" value="Pirin"/>
    <property type="match status" value="1"/>
</dbReference>
<dbReference type="Pfam" id="PF05726">
    <property type="entry name" value="Pirin_C"/>
    <property type="match status" value="1"/>
</dbReference>
<keyword evidence="2" id="KW-0479">Metal-binding</keyword>
<evidence type="ECO:0000259" key="5">
    <source>
        <dbReference type="Pfam" id="PF02678"/>
    </source>
</evidence>
<evidence type="ECO:0000256" key="1">
    <source>
        <dbReference type="ARBA" id="ARBA00008416"/>
    </source>
</evidence>
<organism evidence="7 8">
    <name type="scientific">Amycolatopsis antarctica</name>
    <dbReference type="NCBI Taxonomy" id="1854586"/>
    <lineage>
        <taxon>Bacteria</taxon>
        <taxon>Bacillati</taxon>
        <taxon>Actinomycetota</taxon>
        <taxon>Actinomycetes</taxon>
        <taxon>Pseudonocardiales</taxon>
        <taxon>Pseudonocardiaceae</taxon>
        <taxon>Amycolatopsis</taxon>
    </lineage>
</organism>
<feature type="compositionally biased region" description="Basic residues" evidence="4">
    <location>
        <begin position="276"/>
        <end position="286"/>
    </location>
</feature>
<protein>
    <submittedName>
        <fullName evidence="7">Pirin</fullName>
    </submittedName>
</protein>
<comment type="similarity">
    <text evidence="1 3">Belongs to the pirin family.</text>
</comment>
<dbReference type="OrthoDB" id="9780903at2"/>
<dbReference type="FunCoup" id="A0A263D6D5">
    <property type="interactions" value="11"/>
</dbReference>
<dbReference type="InterPro" id="IPR011051">
    <property type="entry name" value="RmlC_Cupin_sf"/>
</dbReference>
<comment type="cofactor">
    <cofactor evidence="2">
        <name>Fe cation</name>
        <dbReference type="ChEBI" id="CHEBI:24875"/>
    </cofactor>
    <text evidence="2">Binds 1 Fe cation per subunit.</text>
</comment>
<dbReference type="GO" id="GO:0046872">
    <property type="term" value="F:metal ion binding"/>
    <property type="evidence" value="ECO:0007669"/>
    <property type="project" value="UniProtKB-KW"/>
</dbReference>
<evidence type="ECO:0000313" key="8">
    <source>
        <dbReference type="Proteomes" id="UP000242444"/>
    </source>
</evidence>
<feature type="binding site" evidence="2">
    <location>
        <position position="86"/>
    </location>
    <ligand>
        <name>Fe cation</name>
        <dbReference type="ChEBI" id="CHEBI:24875"/>
    </ligand>
</feature>
<feature type="binding site" evidence="2">
    <location>
        <position position="84"/>
    </location>
    <ligand>
        <name>Fe cation</name>
        <dbReference type="ChEBI" id="CHEBI:24875"/>
    </ligand>
</feature>
<sequence>MPVRRSLPGRDRHLVGAWCFADTYGPLGAGASPGMRVPPHPHTGLHTVSWLLGGEILHRDSLGTTCRVRPGELNLMTAGHGISHSEYSTGAQASGLHGAQLWIVQPEAERDGPPCFEHHGTLPSFTRPGATVTVLLGALDGVVSPARTATELVGAELDLAAGTRLRLPLRRDFEHAVLALDKPVTAEGHEIPTGSMLYLPPERETLTVHTADGNRALLIGGVPFEERFVMWWNFLARDHGGIATAREDWESGGTRFGTVPAQDAGLSAPPLPGVRLRSRGRRRAQP</sequence>
<dbReference type="AlphaFoldDB" id="A0A263D6D5"/>
<reference evidence="7 8" key="1">
    <citation type="submission" date="2017-07" db="EMBL/GenBank/DDBJ databases">
        <title>Amycolatopsis antarcticus sp. nov., isolated from the surface of an Antarcticus brown macroalga.</title>
        <authorList>
            <person name="Wang J."/>
            <person name="Leiva S."/>
            <person name="Huang J."/>
            <person name="Huang Y."/>
        </authorList>
    </citation>
    <scope>NUCLEOTIDE SEQUENCE [LARGE SCALE GENOMIC DNA]</scope>
    <source>
        <strain evidence="7 8">AU-G6</strain>
    </source>
</reference>
<dbReference type="SUPFAM" id="SSF51182">
    <property type="entry name" value="RmlC-like cupins"/>
    <property type="match status" value="1"/>
</dbReference>
<evidence type="ECO:0000256" key="4">
    <source>
        <dbReference type="SAM" id="MobiDB-lite"/>
    </source>
</evidence>
<dbReference type="InterPro" id="IPR012093">
    <property type="entry name" value="Pirin"/>
</dbReference>
<keyword evidence="2" id="KW-0408">Iron</keyword>
<dbReference type="InterPro" id="IPR008778">
    <property type="entry name" value="Pirin_C_dom"/>
</dbReference>
<evidence type="ECO:0000256" key="3">
    <source>
        <dbReference type="RuleBase" id="RU003457"/>
    </source>
</evidence>
<gene>
    <name evidence="7" type="ORF">CFN78_12720</name>
</gene>
<feature type="binding site" evidence="2">
    <location>
        <position position="40"/>
    </location>
    <ligand>
        <name>Fe cation</name>
        <dbReference type="ChEBI" id="CHEBI:24875"/>
    </ligand>
</feature>
<name>A0A263D6D5_9PSEU</name>
<feature type="domain" description="Pirin C-terminal" evidence="6">
    <location>
        <begin position="156"/>
        <end position="253"/>
    </location>
</feature>
<keyword evidence="8" id="KW-1185">Reference proteome</keyword>
<proteinExistence type="inferred from homology"/>